<feature type="region of interest" description="Disordered" evidence="1">
    <location>
        <begin position="1"/>
        <end position="20"/>
    </location>
</feature>
<dbReference type="Proteomes" id="UP000319143">
    <property type="component" value="Unassembled WGS sequence"/>
</dbReference>
<sequence length="224" mass="25175">MDTVRRETHSTCRPRVGHEGPTINSTNRYRIKVKAMLEQSQRRYEFKTADSACERAEVNQLLYRTFVLEIPRYDDPGTDSLVDKFDHCNIYFVAIHDGCVCGTMAVHDGPIFSAASAIANPSVLAQLSRPLLEARIFAVDSNHRSGVVFAGLACSVHQYAISNGYAHILISGLERRQDMYERMGFRSLGPPVVRGNDRFVPMSLDLATVPTQVKKDLKRWSTIL</sequence>
<evidence type="ECO:0000313" key="3">
    <source>
        <dbReference type="EMBL" id="TWU32219.1"/>
    </source>
</evidence>
<name>A0A5C6DBE0_9BACT</name>
<dbReference type="SUPFAM" id="SSF55729">
    <property type="entry name" value="Acyl-CoA N-acyltransferases (Nat)"/>
    <property type="match status" value="1"/>
</dbReference>
<dbReference type="InterPro" id="IPR054597">
    <property type="entry name" value="FeeM_cat"/>
</dbReference>
<keyword evidence="4" id="KW-1185">Reference proteome</keyword>
<evidence type="ECO:0000256" key="1">
    <source>
        <dbReference type="SAM" id="MobiDB-lite"/>
    </source>
</evidence>
<feature type="compositionally biased region" description="Basic and acidic residues" evidence="1">
    <location>
        <begin position="1"/>
        <end position="10"/>
    </location>
</feature>
<feature type="domain" description="N-acyl amino acid synthase FeeM catalytic core" evidence="2">
    <location>
        <begin position="59"/>
        <end position="191"/>
    </location>
</feature>
<dbReference type="Pfam" id="PF21926">
    <property type="entry name" value="FeeM"/>
    <property type="match status" value="1"/>
</dbReference>
<accession>A0A5C6DBE0</accession>
<dbReference type="InterPro" id="IPR016181">
    <property type="entry name" value="Acyl_CoA_acyltransferase"/>
</dbReference>
<proteinExistence type="predicted"/>
<protein>
    <recommendedName>
        <fullName evidence="2">N-acyl amino acid synthase FeeM catalytic core domain-containing protein</fullName>
    </recommendedName>
</protein>
<organism evidence="3 4">
    <name type="scientific">Novipirellula artificiosorum</name>
    <dbReference type="NCBI Taxonomy" id="2528016"/>
    <lineage>
        <taxon>Bacteria</taxon>
        <taxon>Pseudomonadati</taxon>
        <taxon>Planctomycetota</taxon>
        <taxon>Planctomycetia</taxon>
        <taxon>Pirellulales</taxon>
        <taxon>Pirellulaceae</taxon>
        <taxon>Novipirellula</taxon>
    </lineage>
</organism>
<comment type="caution">
    <text evidence="3">The sequence shown here is derived from an EMBL/GenBank/DDBJ whole genome shotgun (WGS) entry which is preliminary data.</text>
</comment>
<gene>
    <name evidence="3" type="ORF">Poly41_57040</name>
</gene>
<evidence type="ECO:0000313" key="4">
    <source>
        <dbReference type="Proteomes" id="UP000319143"/>
    </source>
</evidence>
<dbReference type="Gene3D" id="3.40.630.30">
    <property type="match status" value="1"/>
</dbReference>
<dbReference type="AlphaFoldDB" id="A0A5C6DBE0"/>
<dbReference type="EMBL" id="SJPV01000013">
    <property type="protein sequence ID" value="TWU32219.1"/>
    <property type="molecule type" value="Genomic_DNA"/>
</dbReference>
<evidence type="ECO:0000259" key="2">
    <source>
        <dbReference type="Pfam" id="PF21926"/>
    </source>
</evidence>
<reference evidence="3 4" key="1">
    <citation type="submission" date="2019-02" db="EMBL/GenBank/DDBJ databases">
        <title>Deep-cultivation of Planctomycetes and their phenomic and genomic characterization uncovers novel biology.</title>
        <authorList>
            <person name="Wiegand S."/>
            <person name="Jogler M."/>
            <person name="Boedeker C."/>
            <person name="Pinto D."/>
            <person name="Vollmers J."/>
            <person name="Rivas-Marin E."/>
            <person name="Kohn T."/>
            <person name="Peeters S.H."/>
            <person name="Heuer A."/>
            <person name="Rast P."/>
            <person name="Oberbeckmann S."/>
            <person name="Bunk B."/>
            <person name="Jeske O."/>
            <person name="Meyerdierks A."/>
            <person name="Storesund J.E."/>
            <person name="Kallscheuer N."/>
            <person name="Luecker S."/>
            <person name="Lage O.M."/>
            <person name="Pohl T."/>
            <person name="Merkel B.J."/>
            <person name="Hornburger P."/>
            <person name="Mueller R.-W."/>
            <person name="Bruemmer F."/>
            <person name="Labrenz M."/>
            <person name="Spormann A.M."/>
            <person name="Op Den Camp H."/>
            <person name="Overmann J."/>
            <person name="Amann R."/>
            <person name="Jetten M.S.M."/>
            <person name="Mascher T."/>
            <person name="Medema M.H."/>
            <person name="Devos D.P."/>
            <person name="Kaster A.-K."/>
            <person name="Ovreas L."/>
            <person name="Rohde M."/>
            <person name="Galperin M.Y."/>
            <person name="Jogler C."/>
        </authorList>
    </citation>
    <scope>NUCLEOTIDE SEQUENCE [LARGE SCALE GENOMIC DNA]</scope>
    <source>
        <strain evidence="3 4">Poly41</strain>
    </source>
</reference>